<protein>
    <recommendedName>
        <fullName evidence="3">YmaF family protein</fullName>
    </recommendedName>
</protein>
<dbReference type="InterPro" id="IPR024307">
    <property type="entry name" value="YmaF"/>
</dbReference>
<gene>
    <name evidence="1" type="ORF">BABA_10611</name>
</gene>
<dbReference type="PATRIC" id="fig|1117379.3.peg.2212"/>
<proteinExistence type="predicted"/>
<dbReference type="RefSeq" id="WP_007085139.1">
    <property type="nucleotide sequence ID" value="NZ_AJLS01000057.1"/>
</dbReference>
<dbReference type="Proteomes" id="UP000006316">
    <property type="component" value="Unassembled WGS sequence"/>
</dbReference>
<dbReference type="EMBL" id="AJLS01000057">
    <property type="protein sequence ID" value="EKN69308.1"/>
    <property type="molecule type" value="Genomic_DNA"/>
</dbReference>
<organism evidence="1 2">
    <name type="scientific">Neobacillus bataviensis LMG 21833</name>
    <dbReference type="NCBI Taxonomy" id="1117379"/>
    <lineage>
        <taxon>Bacteria</taxon>
        <taxon>Bacillati</taxon>
        <taxon>Bacillota</taxon>
        <taxon>Bacilli</taxon>
        <taxon>Bacillales</taxon>
        <taxon>Bacillaceae</taxon>
        <taxon>Neobacillus</taxon>
    </lineage>
</organism>
<reference evidence="1 2" key="1">
    <citation type="journal article" date="2012" name="Front. Microbiol.">
        <title>Redundancy and modularity in membrane-associated dissimilatory nitrate reduction in Bacillus.</title>
        <authorList>
            <person name="Heylen K."/>
            <person name="Keltjens J."/>
        </authorList>
    </citation>
    <scope>NUCLEOTIDE SEQUENCE [LARGE SCALE GENOMIC DNA]</scope>
    <source>
        <strain evidence="2">LMG 21833T</strain>
    </source>
</reference>
<dbReference type="eggNOG" id="ENOG5031BSW">
    <property type="taxonomic scope" value="Bacteria"/>
</dbReference>
<name>K6DMA7_9BACI</name>
<dbReference type="Pfam" id="PF12788">
    <property type="entry name" value="YmaF"/>
    <property type="match status" value="1"/>
</dbReference>
<evidence type="ECO:0000313" key="2">
    <source>
        <dbReference type="Proteomes" id="UP000006316"/>
    </source>
</evidence>
<dbReference type="OrthoDB" id="1682334at2"/>
<evidence type="ECO:0008006" key="3">
    <source>
        <dbReference type="Google" id="ProtNLM"/>
    </source>
</evidence>
<comment type="caution">
    <text evidence="1">The sequence shown here is derived from an EMBL/GenBank/DDBJ whole genome shotgun (WGS) entry which is preliminary data.</text>
</comment>
<dbReference type="AlphaFoldDB" id="K6DMA7"/>
<accession>K6DMA7</accession>
<evidence type="ECO:0000313" key="1">
    <source>
        <dbReference type="EMBL" id="EKN69308.1"/>
    </source>
</evidence>
<sequence>MQIPITGFIYESNDVSLNGDHSHVLYVTSLDGRRVHIHGFSGFTSFDDDHRHDYLGRTEPAPSGVPHVHRYFTITSFFDGHEHRIEGTTGPAIDIPCGGHYHEFKGTTTINGYKPHKHMYSGKTGNEVS</sequence>
<keyword evidence="2" id="KW-1185">Reference proteome</keyword>